<protein>
    <recommendedName>
        <fullName evidence="4">Glycine zipper 2TM domain-containing protein</fullName>
    </recommendedName>
</protein>
<feature type="chain" id="PRO_5009604454" description="Glycine zipper 2TM domain-containing protein" evidence="1">
    <location>
        <begin position="21"/>
        <end position="164"/>
    </location>
</feature>
<evidence type="ECO:0008006" key="4">
    <source>
        <dbReference type="Google" id="ProtNLM"/>
    </source>
</evidence>
<evidence type="ECO:0000313" key="3">
    <source>
        <dbReference type="Proteomes" id="UP000176204"/>
    </source>
</evidence>
<evidence type="ECO:0000313" key="2">
    <source>
        <dbReference type="EMBL" id="SEH71277.1"/>
    </source>
</evidence>
<sequence>MKNKYLLITTALTAALGITACSPTMGSFNTVGADQVGVVSEDYPATIVSAQSVTQETSNTARNLGTLAGAAIGAGAGSLLGKGSGNVVSTVGFGLVGAALGRYTPTVLGGETQCQRLTVRVDGSKKTYTVTQPVYKEIGALSPGQRGTLRLASGKGSVFVPDGY</sequence>
<name>A0A1H6KHD9_9BACT</name>
<feature type="signal peptide" evidence="1">
    <location>
        <begin position="1"/>
        <end position="20"/>
    </location>
</feature>
<dbReference type="PROSITE" id="PS51257">
    <property type="entry name" value="PROKAR_LIPOPROTEIN"/>
    <property type="match status" value="1"/>
</dbReference>
<dbReference type="EMBL" id="LT629973">
    <property type="protein sequence ID" value="SEH71277.1"/>
    <property type="molecule type" value="Genomic_DNA"/>
</dbReference>
<dbReference type="AlphaFoldDB" id="A0A1H6KHD9"/>
<organism evidence="2 3">
    <name type="scientific">Akkermansia glycaniphila</name>
    <dbReference type="NCBI Taxonomy" id="1679444"/>
    <lineage>
        <taxon>Bacteria</taxon>
        <taxon>Pseudomonadati</taxon>
        <taxon>Verrucomicrobiota</taxon>
        <taxon>Verrucomicrobiia</taxon>
        <taxon>Verrucomicrobiales</taxon>
        <taxon>Akkermansiaceae</taxon>
        <taxon>Akkermansia</taxon>
    </lineage>
</organism>
<dbReference type="STRING" id="1679444.PYTT_0161"/>
<proteinExistence type="predicted"/>
<gene>
    <name evidence="2" type="ORF">PYTT_0161</name>
</gene>
<dbReference type="Proteomes" id="UP000176204">
    <property type="component" value="Chromosome I"/>
</dbReference>
<evidence type="ECO:0000256" key="1">
    <source>
        <dbReference type="SAM" id="SignalP"/>
    </source>
</evidence>
<keyword evidence="3" id="KW-1185">Reference proteome</keyword>
<dbReference type="RefSeq" id="WP_067772319.1">
    <property type="nucleotide sequence ID" value="NZ_JACVVN010000002.1"/>
</dbReference>
<keyword evidence="1" id="KW-0732">Signal</keyword>
<accession>A0A1H6KHD9</accession>
<reference evidence="3" key="1">
    <citation type="submission" date="2016-09" db="EMBL/GenBank/DDBJ databases">
        <authorList>
            <person name="Koehorst J."/>
        </authorList>
    </citation>
    <scope>NUCLEOTIDE SEQUENCE [LARGE SCALE GENOMIC DNA]</scope>
</reference>
<dbReference type="KEGG" id="agl:PYTT_0161"/>